<comment type="caution">
    <text evidence="1">The sequence shown here is derived from an EMBL/GenBank/DDBJ whole genome shotgun (WGS) entry which is preliminary data.</text>
</comment>
<keyword evidence="2" id="KW-1185">Reference proteome</keyword>
<accession>A0ABP2RG76</accession>
<sequence>MHSVPGKRFPMLRQEDSYKTFGVRPSVYTGFSEKEAGFRFFGGSV</sequence>
<organism evidence="1 2">
    <name type="scientific">Leptospira licerasiae str. MMD4847</name>
    <dbReference type="NCBI Taxonomy" id="1049971"/>
    <lineage>
        <taxon>Bacteria</taxon>
        <taxon>Pseudomonadati</taxon>
        <taxon>Spirochaetota</taxon>
        <taxon>Spirochaetia</taxon>
        <taxon>Leptospirales</taxon>
        <taxon>Leptospiraceae</taxon>
        <taxon>Leptospira</taxon>
    </lineage>
</organism>
<gene>
    <name evidence="1" type="ORF">LEP1GSC178_3641</name>
</gene>
<dbReference type="EMBL" id="AHOM02000004">
    <property type="protein sequence ID" value="EJZ43420.1"/>
    <property type="molecule type" value="Genomic_DNA"/>
</dbReference>
<evidence type="ECO:0000313" key="2">
    <source>
        <dbReference type="Proteomes" id="UP000018720"/>
    </source>
</evidence>
<reference evidence="1 2" key="1">
    <citation type="submission" date="2012-08" db="EMBL/GenBank/DDBJ databases">
        <authorList>
            <person name="Harkins D.M."/>
            <person name="Durkin A.S."/>
            <person name="Selengut J.D."/>
            <person name="Sanka R."/>
            <person name="DePew J."/>
            <person name="Purushe J."/>
            <person name="Matthias M.A."/>
            <person name="Vinetz J.M."/>
            <person name="Sutton G.G."/>
            <person name="Nelson W.C."/>
            <person name="Fouts D.E."/>
        </authorList>
    </citation>
    <scope>NUCLEOTIDE SEQUENCE [LARGE SCALE GENOMIC DNA]</scope>
    <source>
        <strain evidence="1 2">MMD4847</strain>
    </source>
</reference>
<evidence type="ECO:0000313" key="1">
    <source>
        <dbReference type="EMBL" id="EJZ43420.1"/>
    </source>
</evidence>
<dbReference type="Proteomes" id="UP000018720">
    <property type="component" value="Unassembled WGS sequence"/>
</dbReference>
<proteinExistence type="predicted"/>
<protein>
    <submittedName>
        <fullName evidence="1">Uncharacterized protein</fullName>
    </submittedName>
</protein>
<name>A0ABP2RG76_9LEPT</name>